<gene>
    <name evidence="1" type="ORF">M501DRAFT_1012761</name>
</gene>
<dbReference type="OrthoDB" id="3863009at2759"/>
<keyword evidence="2" id="KW-1185">Reference proteome</keyword>
<evidence type="ECO:0008006" key="3">
    <source>
        <dbReference type="Google" id="ProtNLM"/>
    </source>
</evidence>
<protein>
    <recommendedName>
        <fullName evidence="3">Endonuclease/exonuclease/phosphatase domain-containing protein</fullName>
    </recommendedName>
</protein>
<organism evidence="1 2">
    <name type="scientific">Patellaria atrata CBS 101060</name>
    <dbReference type="NCBI Taxonomy" id="1346257"/>
    <lineage>
        <taxon>Eukaryota</taxon>
        <taxon>Fungi</taxon>
        <taxon>Dikarya</taxon>
        <taxon>Ascomycota</taxon>
        <taxon>Pezizomycotina</taxon>
        <taxon>Dothideomycetes</taxon>
        <taxon>Dothideomycetes incertae sedis</taxon>
        <taxon>Patellariales</taxon>
        <taxon>Patellariaceae</taxon>
        <taxon>Patellaria</taxon>
    </lineage>
</organism>
<evidence type="ECO:0000313" key="1">
    <source>
        <dbReference type="EMBL" id="KAF2843407.1"/>
    </source>
</evidence>
<dbReference type="Gene3D" id="3.60.10.10">
    <property type="entry name" value="Endonuclease/exonuclease/phosphatase"/>
    <property type="match status" value="1"/>
</dbReference>
<dbReference type="Proteomes" id="UP000799429">
    <property type="component" value="Unassembled WGS sequence"/>
</dbReference>
<sequence>MAYSTTTTAPLDDGTGLKRGISMITSPGCRAALLTALFLTQPLLSTCRIPDEDISTAAVPTTIQLRPNDIIKSTLPPYGSGGRGRTGSTSSTSFNELQLNLCNSGFAGCYAGGDSIPEGGELIYATGPNVVTVNEICSNDVAELQSYLSEAWPTDYTYSAFMPAIDKRTAAPYKCKDGFQYGSAVLGRVAASKWTTFDAYGGKFIAQDSSNEERIFVCAYARGDHFTCTTHLSSSSEPLALSQCKALMFDAVPYLKGVAGAAGKTVVGGDFNLEYDTSDAENVQKCVPPGWTRKGDGDVQHVIYTNDLVFSKSKAWGLSYTDHDGWEVRLTG</sequence>
<evidence type="ECO:0000313" key="2">
    <source>
        <dbReference type="Proteomes" id="UP000799429"/>
    </source>
</evidence>
<dbReference type="SUPFAM" id="SSF56219">
    <property type="entry name" value="DNase I-like"/>
    <property type="match status" value="1"/>
</dbReference>
<name>A0A9P4SJ01_9PEZI</name>
<proteinExistence type="predicted"/>
<accession>A0A9P4SJ01</accession>
<dbReference type="InterPro" id="IPR036691">
    <property type="entry name" value="Endo/exonu/phosph_ase_sf"/>
</dbReference>
<dbReference type="EMBL" id="MU006089">
    <property type="protein sequence ID" value="KAF2843407.1"/>
    <property type="molecule type" value="Genomic_DNA"/>
</dbReference>
<comment type="caution">
    <text evidence="1">The sequence shown here is derived from an EMBL/GenBank/DDBJ whole genome shotgun (WGS) entry which is preliminary data.</text>
</comment>
<dbReference type="AlphaFoldDB" id="A0A9P4SJ01"/>
<reference evidence="1" key="1">
    <citation type="journal article" date="2020" name="Stud. Mycol.">
        <title>101 Dothideomycetes genomes: a test case for predicting lifestyles and emergence of pathogens.</title>
        <authorList>
            <person name="Haridas S."/>
            <person name="Albert R."/>
            <person name="Binder M."/>
            <person name="Bloem J."/>
            <person name="Labutti K."/>
            <person name="Salamov A."/>
            <person name="Andreopoulos B."/>
            <person name="Baker S."/>
            <person name="Barry K."/>
            <person name="Bills G."/>
            <person name="Bluhm B."/>
            <person name="Cannon C."/>
            <person name="Castanera R."/>
            <person name="Culley D."/>
            <person name="Daum C."/>
            <person name="Ezra D."/>
            <person name="Gonzalez J."/>
            <person name="Henrissat B."/>
            <person name="Kuo A."/>
            <person name="Liang C."/>
            <person name="Lipzen A."/>
            <person name="Lutzoni F."/>
            <person name="Magnuson J."/>
            <person name="Mondo S."/>
            <person name="Nolan M."/>
            <person name="Ohm R."/>
            <person name="Pangilinan J."/>
            <person name="Park H.-J."/>
            <person name="Ramirez L."/>
            <person name="Alfaro M."/>
            <person name="Sun H."/>
            <person name="Tritt A."/>
            <person name="Yoshinaga Y."/>
            <person name="Zwiers L.-H."/>
            <person name="Turgeon B."/>
            <person name="Goodwin S."/>
            <person name="Spatafora J."/>
            <person name="Crous P."/>
            <person name="Grigoriev I."/>
        </authorList>
    </citation>
    <scope>NUCLEOTIDE SEQUENCE</scope>
    <source>
        <strain evidence="1">CBS 101060</strain>
    </source>
</reference>